<protein>
    <recommendedName>
        <fullName evidence="4">Secreted protein</fullName>
    </recommendedName>
</protein>
<sequence length="149" mass="16586">MQSAAGACALAAACLSLGESVGSYVERVSVEYTSLTNNFKSSSLRLYWPIGFTYLLIKRFRGLKVPPDTLCGHEVSADRRSGWVATPTLVKNMRQVRYDYKFMSSKNRRLANRTRPKSVRGDASAVISFLEATSSDVFRARRHSPTAIE</sequence>
<dbReference type="AlphaFoldDB" id="A0A4C1Y7U7"/>
<evidence type="ECO:0000313" key="3">
    <source>
        <dbReference type="Proteomes" id="UP000299102"/>
    </source>
</evidence>
<accession>A0A4C1Y7U7</accession>
<evidence type="ECO:0008006" key="4">
    <source>
        <dbReference type="Google" id="ProtNLM"/>
    </source>
</evidence>
<name>A0A4C1Y7U7_EUMVA</name>
<dbReference type="Proteomes" id="UP000299102">
    <property type="component" value="Unassembled WGS sequence"/>
</dbReference>
<comment type="caution">
    <text evidence="2">The sequence shown here is derived from an EMBL/GenBank/DDBJ whole genome shotgun (WGS) entry which is preliminary data.</text>
</comment>
<dbReference type="EMBL" id="BGZK01001081">
    <property type="protein sequence ID" value="GBP70639.1"/>
    <property type="molecule type" value="Genomic_DNA"/>
</dbReference>
<keyword evidence="3" id="KW-1185">Reference proteome</keyword>
<feature type="signal peptide" evidence="1">
    <location>
        <begin position="1"/>
        <end position="18"/>
    </location>
</feature>
<evidence type="ECO:0000256" key="1">
    <source>
        <dbReference type="SAM" id="SignalP"/>
    </source>
</evidence>
<keyword evidence="1" id="KW-0732">Signal</keyword>
<organism evidence="2 3">
    <name type="scientific">Eumeta variegata</name>
    <name type="common">Bagworm moth</name>
    <name type="synonym">Eumeta japonica</name>
    <dbReference type="NCBI Taxonomy" id="151549"/>
    <lineage>
        <taxon>Eukaryota</taxon>
        <taxon>Metazoa</taxon>
        <taxon>Ecdysozoa</taxon>
        <taxon>Arthropoda</taxon>
        <taxon>Hexapoda</taxon>
        <taxon>Insecta</taxon>
        <taxon>Pterygota</taxon>
        <taxon>Neoptera</taxon>
        <taxon>Endopterygota</taxon>
        <taxon>Lepidoptera</taxon>
        <taxon>Glossata</taxon>
        <taxon>Ditrysia</taxon>
        <taxon>Tineoidea</taxon>
        <taxon>Psychidae</taxon>
        <taxon>Oiketicinae</taxon>
        <taxon>Eumeta</taxon>
    </lineage>
</organism>
<gene>
    <name evidence="2" type="ORF">EVAR_98219_1</name>
</gene>
<feature type="chain" id="PRO_5020039460" description="Secreted protein" evidence="1">
    <location>
        <begin position="19"/>
        <end position="149"/>
    </location>
</feature>
<proteinExistence type="predicted"/>
<reference evidence="2 3" key="1">
    <citation type="journal article" date="2019" name="Commun. Biol.">
        <title>The bagworm genome reveals a unique fibroin gene that provides high tensile strength.</title>
        <authorList>
            <person name="Kono N."/>
            <person name="Nakamura H."/>
            <person name="Ohtoshi R."/>
            <person name="Tomita M."/>
            <person name="Numata K."/>
            <person name="Arakawa K."/>
        </authorList>
    </citation>
    <scope>NUCLEOTIDE SEQUENCE [LARGE SCALE GENOMIC DNA]</scope>
</reference>
<evidence type="ECO:0000313" key="2">
    <source>
        <dbReference type="EMBL" id="GBP70639.1"/>
    </source>
</evidence>